<reference evidence="2 3" key="1">
    <citation type="submission" date="2010-08" db="EMBL/GenBank/DDBJ databases">
        <authorList>
            <person name="Weinstock G."/>
            <person name="Sodergren E."/>
            <person name="Clifton S."/>
            <person name="Fulton L."/>
            <person name="Fulton B."/>
            <person name="Courtney L."/>
            <person name="Fronick C."/>
            <person name="Harrison M."/>
            <person name="Strong C."/>
            <person name="Farmer C."/>
            <person name="Delahaunty K."/>
            <person name="Markovic C."/>
            <person name="Hall O."/>
            <person name="Minx P."/>
            <person name="Tomlinson C."/>
            <person name="Mitreva M."/>
            <person name="Hou S."/>
            <person name="Chen J."/>
            <person name="Wollam A."/>
            <person name="Pepin K.H."/>
            <person name="Johnson M."/>
            <person name="Bhonagiri V."/>
            <person name="Zhang X."/>
            <person name="Suruliraj S."/>
            <person name="Warren W."/>
            <person name="Chinwalla A."/>
            <person name="Mardis E.R."/>
            <person name="Wilson R.K."/>
        </authorList>
    </citation>
    <scope>NUCLEOTIDE SEQUENCE [LARGE SCALE GENOMIC DNA]</scope>
    <source>
        <strain evidence="2 3">F0204</strain>
    </source>
</reference>
<dbReference type="EMBL" id="AECQ01000036">
    <property type="protein sequence ID" value="EFW23639.1"/>
    <property type="molecule type" value="Genomic_DNA"/>
</dbReference>
<dbReference type="eggNOG" id="ENOG502ZAYP">
    <property type="taxonomic scope" value="Bacteria"/>
</dbReference>
<dbReference type="AlphaFoldDB" id="E7MQD0"/>
<sequence>MMPKIHTTKYRVAGVYLNIVLLAISLFMTFAMKIDSLRFWGAYGLFVSAVLFITYAVINEKIFTAFSLFFMAFCVFQFGQFYLYGLGVQYDYVFQHPFYSKFALEKHMWIVVKFTLLSIQVLMLAGVLVGVKERQFVLTEQTNTYHLKRIGKLLFWISMPASMIMTAMQVLFAVRYGYEALRIGNTATLLGSLGIFNRLSIFYTPSLILLWILNTNKKKTQIIYESLMIVHILAYLVIGQRTIGLGLAGTLMLMKMNNAKKMKFSTILIIISLGIGLMGLSNYLANARLAGGGDIGGSRSVMSGVINFIGSCGWSCFPLMVVVGASPDSMPFTHGVSYLASIMGFFPSFADPSGLLRTITDSVNESWLTTYTKATFGIGYSLTAEAYHNFSWFGIIAIFFIGVIVALILNCTKNKLSPFRYYVQMSMTYALFTLPRRGIYDLFNYLFYFVFVFWLLRKISIAIDAKKYVTE</sequence>
<protein>
    <recommendedName>
        <fullName evidence="4">O-antigen polysaccharide polymerase Wzy</fullName>
    </recommendedName>
</protein>
<dbReference type="Pfam" id="PF14296">
    <property type="entry name" value="O-ag_pol_Wzy"/>
    <property type="match status" value="1"/>
</dbReference>
<dbReference type="Proteomes" id="UP000004097">
    <property type="component" value="Unassembled WGS sequence"/>
</dbReference>
<dbReference type="STRING" id="706433.HMPREF9430_01764"/>
<comment type="caution">
    <text evidence="2">The sequence shown here is derived from an EMBL/GenBank/DDBJ whole genome shotgun (WGS) entry which is preliminary data.</text>
</comment>
<feature type="transmembrane region" description="Helical" evidence="1">
    <location>
        <begin position="226"/>
        <end position="252"/>
    </location>
</feature>
<evidence type="ECO:0000313" key="2">
    <source>
        <dbReference type="EMBL" id="EFW23639.1"/>
    </source>
</evidence>
<keyword evidence="1" id="KW-1133">Transmembrane helix</keyword>
<proteinExistence type="predicted"/>
<feature type="transmembrane region" description="Helical" evidence="1">
    <location>
        <begin position="40"/>
        <end position="58"/>
    </location>
</feature>
<keyword evidence="1" id="KW-0472">Membrane</keyword>
<keyword evidence="1" id="KW-0812">Transmembrane</keyword>
<feature type="transmembrane region" description="Helical" evidence="1">
    <location>
        <begin position="153"/>
        <end position="175"/>
    </location>
</feature>
<evidence type="ECO:0008006" key="4">
    <source>
        <dbReference type="Google" id="ProtNLM"/>
    </source>
</evidence>
<organism evidence="2 3">
    <name type="scientific">Solobacterium moorei F0204</name>
    <dbReference type="NCBI Taxonomy" id="706433"/>
    <lineage>
        <taxon>Bacteria</taxon>
        <taxon>Bacillati</taxon>
        <taxon>Bacillota</taxon>
        <taxon>Erysipelotrichia</taxon>
        <taxon>Erysipelotrichales</taxon>
        <taxon>Erysipelotrichaceae</taxon>
        <taxon>Solobacterium</taxon>
    </lineage>
</organism>
<gene>
    <name evidence="2" type="ORF">HMPREF9430_01764</name>
</gene>
<feature type="transmembrane region" description="Helical" evidence="1">
    <location>
        <begin position="107"/>
        <end position="132"/>
    </location>
</feature>
<feature type="transmembrane region" description="Helical" evidence="1">
    <location>
        <begin position="264"/>
        <end position="285"/>
    </location>
</feature>
<feature type="transmembrane region" description="Helical" evidence="1">
    <location>
        <begin position="12"/>
        <end position="34"/>
    </location>
</feature>
<feature type="transmembrane region" description="Helical" evidence="1">
    <location>
        <begin position="195"/>
        <end position="214"/>
    </location>
</feature>
<name>E7MQD0_9FIRM</name>
<dbReference type="HOGENOM" id="CLU_577104_0_0_9"/>
<evidence type="ECO:0000256" key="1">
    <source>
        <dbReference type="SAM" id="Phobius"/>
    </source>
</evidence>
<accession>E7MQD0</accession>
<keyword evidence="3" id="KW-1185">Reference proteome</keyword>
<evidence type="ECO:0000313" key="3">
    <source>
        <dbReference type="Proteomes" id="UP000004097"/>
    </source>
</evidence>
<dbReference type="InterPro" id="IPR029468">
    <property type="entry name" value="O-ag_pol_Wzy"/>
</dbReference>
<feature type="transmembrane region" description="Helical" evidence="1">
    <location>
        <begin position="390"/>
        <end position="409"/>
    </location>
</feature>
<feature type="transmembrane region" description="Helical" evidence="1">
    <location>
        <begin position="65"/>
        <end position="87"/>
    </location>
</feature>
<feature type="transmembrane region" description="Helical" evidence="1">
    <location>
        <begin position="305"/>
        <end position="325"/>
    </location>
</feature>